<name>A0ABS4IRR8_9BACL</name>
<sequence length="56" mass="6605">MDKNNWVNVNVELDEEWVELISIARKMGIPPEEVRQFFLEQKYIASFTIDCQKGVC</sequence>
<proteinExistence type="predicted"/>
<dbReference type="SUPFAM" id="SSF47406">
    <property type="entry name" value="SinR repressor dimerisation domain-like"/>
    <property type="match status" value="1"/>
</dbReference>
<dbReference type="Proteomes" id="UP001519287">
    <property type="component" value="Unassembled WGS sequence"/>
</dbReference>
<reference evidence="2 3" key="1">
    <citation type="submission" date="2021-03" db="EMBL/GenBank/DDBJ databases">
        <title>Genomic Encyclopedia of Type Strains, Phase IV (KMG-IV): sequencing the most valuable type-strain genomes for metagenomic binning, comparative biology and taxonomic classification.</title>
        <authorList>
            <person name="Goeker M."/>
        </authorList>
    </citation>
    <scope>NUCLEOTIDE SEQUENCE [LARGE SCALE GENOMIC DNA]</scope>
    <source>
        <strain evidence="2 3">DSM 26048</strain>
    </source>
</reference>
<protein>
    <recommendedName>
        <fullName evidence="1">Sin domain-containing protein</fullName>
    </recommendedName>
</protein>
<dbReference type="RefSeq" id="WP_209970622.1">
    <property type="nucleotide sequence ID" value="NZ_JAGGLB010000003.1"/>
</dbReference>
<accession>A0ABS4IRR8</accession>
<dbReference type="InterPro" id="IPR010981">
    <property type="entry name" value="SinR/SinI_dimer_dom"/>
</dbReference>
<feature type="domain" description="Sin" evidence="1">
    <location>
        <begin position="4"/>
        <end position="42"/>
    </location>
</feature>
<evidence type="ECO:0000259" key="1">
    <source>
        <dbReference type="PROSITE" id="PS51500"/>
    </source>
</evidence>
<gene>
    <name evidence="2" type="ORF">J2Z66_001428</name>
</gene>
<dbReference type="InterPro" id="IPR036281">
    <property type="entry name" value="SinR/SinI_dimer_dom_sf"/>
</dbReference>
<evidence type="ECO:0000313" key="3">
    <source>
        <dbReference type="Proteomes" id="UP001519287"/>
    </source>
</evidence>
<keyword evidence="3" id="KW-1185">Reference proteome</keyword>
<dbReference type="EMBL" id="JAGGLB010000003">
    <property type="protein sequence ID" value="MBP1989830.1"/>
    <property type="molecule type" value="Genomic_DNA"/>
</dbReference>
<evidence type="ECO:0000313" key="2">
    <source>
        <dbReference type="EMBL" id="MBP1989830.1"/>
    </source>
</evidence>
<organism evidence="2 3">
    <name type="scientific">Paenibacillus eucommiae</name>
    <dbReference type="NCBI Taxonomy" id="1355755"/>
    <lineage>
        <taxon>Bacteria</taxon>
        <taxon>Bacillati</taxon>
        <taxon>Bacillota</taxon>
        <taxon>Bacilli</taxon>
        <taxon>Bacillales</taxon>
        <taxon>Paenibacillaceae</taxon>
        <taxon>Paenibacillus</taxon>
    </lineage>
</organism>
<dbReference type="PROSITE" id="PS51500">
    <property type="entry name" value="SIN"/>
    <property type="match status" value="1"/>
</dbReference>
<comment type="caution">
    <text evidence="2">The sequence shown here is derived from an EMBL/GenBank/DDBJ whole genome shotgun (WGS) entry which is preliminary data.</text>
</comment>
<dbReference type="Pfam" id="PF08671">
    <property type="entry name" value="SinI"/>
    <property type="match status" value="1"/>
</dbReference>